<evidence type="ECO:0000256" key="3">
    <source>
        <dbReference type="ARBA" id="ARBA00023295"/>
    </source>
</evidence>
<evidence type="ECO:0000313" key="4">
    <source>
        <dbReference type="EMBL" id="CCQ89592.1"/>
    </source>
</evidence>
<dbReference type="Proteomes" id="UP000011704">
    <property type="component" value="Unassembled WGS sequence"/>
</dbReference>
<sequence>MNLSPMEEARQLLEAAIIHHKGRPVGTAAARDPNLASPNYADCFIRDFFRRRWCF</sequence>
<dbReference type="GO" id="GO:0033926">
    <property type="term" value="F:endo-alpha-N-acetylgalactosaminidase activity"/>
    <property type="evidence" value="ECO:0007669"/>
    <property type="project" value="InterPro"/>
</dbReference>
<organism evidence="4 5">
    <name type="scientific">Nitrospina gracilis (strain 3/211)</name>
    <dbReference type="NCBI Taxonomy" id="1266370"/>
    <lineage>
        <taxon>Bacteria</taxon>
        <taxon>Pseudomonadati</taxon>
        <taxon>Nitrospinota/Tectimicrobiota group</taxon>
        <taxon>Nitrospinota</taxon>
        <taxon>Nitrospinia</taxon>
        <taxon>Nitrospinales</taxon>
        <taxon>Nitrospinaceae</taxon>
        <taxon>Nitrospina</taxon>
    </lineage>
</organism>
<comment type="caution">
    <text evidence="4">The sequence shown here is derived from an EMBL/GenBank/DDBJ whole genome shotgun (WGS) entry which is preliminary data.</text>
</comment>
<keyword evidence="2" id="KW-0119">Carbohydrate metabolism</keyword>
<dbReference type="HOGENOM" id="CLU_3027672_0_0_0"/>
<dbReference type="STRING" id="1266370.NITGR_130058"/>
<protein>
    <submittedName>
        <fullName evidence="4">Uncharacterized protein</fullName>
    </submittedName>
</protein>
<reference evidence="4 5" key="1">
    <citation type="journal article" date="2013" name="Front. Microbiol.">
        <title>The genome of Nitrospina gracilis illuminates the metabolism and evolution of the major marine nitrite oxidizer.</title>
        <authorList>
            <person name="Luecker S."/>
            <person name="Nowka B."/>
            <person name="Rattei T."/>
            <person name="Spieck E."/>
            <person name="and Daims H."/>
        </authorList>
    </citation>
    <scope>NUCLEOTIDE SEQUENCE [LARGE SCALE GENOMIC DNA]</scope>
    <source>
        <strain evidence="4 5">3/211</strain>
    </source>
</reference>
<dbReference type="InParanoid" id="M1YVU9"/>
<evidence type="ECO:0000256" key="2">
    <source>
        <dbReference type="ARBA" id="ARBA00023277"/>
    </source>
</evidence>
<proteinExistence type="predicted"/>
<keyword evidence="1" id="KW-0378">Hydrolase</keyword>
<name>M1YVU9_NITG3</name>
<dbReference type="AlphaFoldDB" id="M1YVU9"/>
<keyword evidence="3" id="KW-0326">Glycosidase</keyword>
<evidence type="ECO:0000313" key="5">
    <source>
        <dbReference type="Proteomes" id="UP000011704"/>
    </source>
</evidence>
<dbReference type="InterPro" id="IPR024746">
    <property type="entry name" value="Glyco_hydro_100"/>
</dbReference>
<evidence type="ECO:0000256" key="1">
    <source>
        <dbReference type="ARBA" id="ARBA00022801"/>
    </source>
</evidence>
<keyword evidence="5" id="KW-1185">Reference proteome</keyword>
<dbReference type="Pfam" id="PF12899">
    <property type="entry name" value="Glyco_hydro_100"/>
    <property type="match status" value="1"/>
</dbReference>
<accession>M1YVU9</accession>
<dbReference type="EMBL" id="CAQJ01000015">
    <property type="protein sequence ID" value="CCQ89592.1"/>
    <property type="molecule type" value="Genomic_DNA"/>
</dbReference>
<gene>
    <name evidence="4" type="ORF">NITGR_130058</name>
</gene>